<feature type="domain" description="Response regulatory" evidence="4">
    <location>
        <begin position="266"/>
        <end position="382"/>
    </location>
</feature>
<dbReference type="GO" id="GO:0043158">
    <property type="term" value="P:heterocyst development"/>
    <property type="evidence" value="ECO:0007669"/>
    <property type="project" value="UniProtKB-KW"/>
</dbReference>
<dbReference type="Pfam" id="PF14332">
    <property type="entry name" value="DUF4388"/>
    <property type="match status" value="1"/>
</dbReference>
<dbReference type="GO" id="GO:0000160">
    <property type="term" value="P:phosphorelay signal transduction system"/>
    <property type="evidence" value="ECO:0007669"/>
    <property type="project" value="UniProtKB-KW"/>
</dbReference>
<evidence type="ECO:0000256" key="1">
    <source>
        <dbReference type="ARBA" id="ARBA00022553"/>
    </source>
</evidence>
<dbReference type="GO" id="GO:0030428">
    <property type="term" value="C:cell septum"/>
    <property type="evidence" value="ECO:0007669"/>
    <property type="project" value="UniProtKB-SubCell"/>
</dbReference>
<dbReference type="PANTHER" id="PTHR44591:SF23">
    <property type="entry name" value="CHEY SUBFAMILY"/>
    <property type="match status" value="1"/>
</dbReference>
<evidence type="ECO:0000313" key="6">
    <source>
        <dbReference type="Proteomes" id="UP000662185"/>
    </source>
</evidence>
<dbReference type="PROSITE" id="PS50110">
    <property type="entry name" value="RESPONSE_REGULATORY"/>
    <property type="match status" value="1"/>
</dbReference>
<keyword evidence="2" id="KW-0902">Two-component regulatory system</keyword>
<evidence type="ECO:0000259" key="4">
    <source>
        <dbReference type="PROSITE" id="PS50110"/>
    </source>
</evidence>
<keyword evidence="2" id="KW-0364">Heterocyst</keyword>
<dbReference type="InterPro" id="IPR025497">
    <property type="entry name" value="PatA-like_N"/>
</dbReference>
<evidence type="ECO:0000256" key="2">
    <source>
        <dbReference type="PIRNR" id="PIRNR005897"/>
    </source>
</evidence>
<gene>
    <name evidence="5" type="ORF">H6G06_14675</name>
</gene>
<proteinExistence type="evidence at transcript level"/>
<name>A0A926WHJ8_9NOST</name>
<organism evidence="5 6">
    <name type="scientific">Anabaena sphaerica FACHB-251</name>
    <dbReference type="NCBI Taxonomy" id="2692883"/>
    <lineage>
        <taxon>Bacteria</taxon>
        <taxon>Bacillati</taxon>
        <taxon>Cyanobacteriota</taxon>
        <taxon>Cyanophyceae</taxon>
        <taxon>Nostocales</taxon>
        <taxon>Nostocaceae</taxon>
        <taxon>Anabaena</taxon>
    </lineage>
</organism>
<comment type="subcellular location">
    <subcellularLocation>
        <location evidence="2">Cell septum</location>
    </subcellularLocation>
</comment>
<dbReference type="RefSeq" id="WP_190561334.1">
    <property type="nucleotide sequence ID" value="NZ_JACJQU010000007.1"/>
</dbReference>
<comment type="function">
    <text evidence="2">Controls heterocyst pattern formation.</text>
</comment>
<dbReference type="PANTHER" id="PTHR44591">
    <property type="entry name" value="STRESS RESPONSE REGULATOR PROTEIN 1"/>
    <property type="match status" value="1"/>
</dbReference>
<comment type="caution">
    <text evidence="5">The sequence shown here is derived from an EMBL/GenBank/DDBJ whole genome shotgun (WGS) entry which is preliminary data.</text>
</comment>
<dbReference type="PIRSF" id="PIRSF005897">
    <property type="entry name" value="RR_PatA"/>
    <property type="match status" value="1"/>
</dbReference>
<keyword evidence="1 3" id="KW-0597">Phosphoprotein</keyword>
<evidence type="ECO:0000313" key="5">
    <source>
        <dbReference type="EMBL" id="MBD2294690.1"/>
    </source>
</evidence>
<dbReference type="InterPro" id="IPR011006">
    <property type="entry name" value="CheY-like_superfamily"/>
</dbReference>
<protein>
    <recommendedName>
        <fullName evidence="2">Protein PatA</fullName>
    </recommendedName>
</protein>
<dbReference type="Gene3D" id="3.40.50.2300">
    <property type="match status" value="1"/>
</dbReference>
<dbReference type="InterPro" id="IPR024186">
    <property type="entry name" value="Sig_transdc_resp-reg_PatA"/>
</dbReference>
<comment type="induction">
    <text evidence="2">By nitrogen starvation.</text>
</comment>
<dbReference type="AlphaFoldDB" id="A0A926WHJ8"/>
<dbReference type="Pfam" id="PF00072">
    <property type="entry name" value="Response_reg"/>
    <property type="match status" value="1"/>
</dbReference>
<dbReference type="Proteomes" id="UP000662185">
    <property type="component" value="Unassembled WGS sequence"/>
</dbReference>
<accession>A0A926WHJ8</accession>
<keyword evidence="6" id="KW-1185">Reference proteome</keyword>
<evidence type="ECO:0000256" key="3">
    <source>
        <dbReference type="PROSITE-ProRule" id="PRU00169"/>
    </source>
</evidence>
<dbReference type="SUPFAM" id="SSF52172">
    <property type="entry name" value="CheY-like"/>
    <property type="match status" value="1"/>
</dbReference>
<dbReference type="EMBL" id="JACJQU010000007">
    <property type="protein sequence ID" value="MBD2294690.1"/>
    <property type="molecule type" value="Genomic_DNA"/>
</dbReference>
<feature type="modified residue" description="4-aspartylphosphate" evidence="3">
    <location>
        <position position="315"/>
    </location>
</feature>
<reference evidence="6" key="1">
    <citation type="journal article" date="2020" name="ISME J.">
        <title>Comparative genomics reveals insights into cyanobacterial evolution and habitat adaptation.</title>
        <authorList>
            <person name="Chen M.Y."/>
            <person name="Teng W.K."/>
            <person name="Zhao L."/>
            <person name="Hu C.X."/>
            <person name="Zhou Y.K."/>
            <person name="Han B.P."/>
            <person name="Song L.R."/>
            <person name="Shu W.S."/>
        </authorList>
    </citation>
    <scope>NUCLEOTIDE SEQUENCE [LARGE SCALE GENOMIC DNA]</scope>
    <source>
        <strain evidence="6">FACHB-251</strain>
    </source>
</reference>
<dbReference type="InterPro" id="IPR050595">
    <property type="entry name" value="Bact_response_regulator"/>
</dbReference>
<sequence length="395" mass="45015">MNISEKQESMKLIEQFQICTQLRYNGRLDIKNSQGKVWSLYYQFGQLVWATGGTHPYRRWMRNINQNFPGIDINKVKNDSTVKSIDFWDYLLLFELYKNNVIQSEQLKKIVVNTIKEILFDIYQQGKSSTFTFERKPEIVLDITILSTSTRMLLKQTQEEWNNWIIAGMSSISPHLSPVVIRPEHLRQAVSAVVYKNFERLMNGNYTLCDLAIKMNQNVLALTRSLVPYIRQGIMELREVPDLPLLFNSLTHNDAGKLKSKSKVPLVACVDDSLHFCKLLEQIITSNGMRFTSIQDPVQALPNLIQKKPDLIFLDLIMPTVNGHELCAQLRCSSIFAKTPIVILTGSDGVFDQARSKVYGATDFINKSVASDKVLVTINKHLGMTLPAEMPVLVG</sequence>
<dbReference type="SMART" id="SM00448">
    <property type="entry name" value="REC"/>
    <property type="match status" value="1"/>
</dbReference>
<dbReference type="InterPro" id="IPR001789">
    <property type="entry name" value="Sig_transdc_resp-reg_receiver"/>
</dbReference>